<accession>A0ABY4F898</accession>
<dbReference type="InterPro" id="IPR052897">
    <property type="entry name" value="Sec-Metab_Biosynth_Hydrolase"/>
</dbReference>
<proteinExistence type="predicted"/>
<name>A0ABY4F898_9BACT</name>
<dbReference type="InterPro" id="IPR029058">
    <property type="entry name" value="AB_hydrolase_fold"/>
</dbReference>
<evidence type="ECO:0000313" key="3">
    <source>
        <dbReference type="Proteomes" id="UP000831785"/>
    </source>
</evidence>
<dbReference type="Proteomes" id="UP000831785">
    <property type="component" value="Chromosome"/>
</dbReference>
<feature type="domain" description="AB hydrolase-1" evidence="1">
    <location>
        <begin position="6"/>
        <end position="232"/>
    </location>
</feature>
<dbReference type="EMBL" id="CP095049">
    <property type="protein sequence ID" value="UOQ52247.1"/>
    <property type="molecule type" value="Genomic_DNA"/>
</dbReference>
<protein>
    <submittedName>
        <fullName evidence="2">Alpha/beta fold hydrolase</fullName>
    </submittedName>
</protein>
<keyword evidence="2" id="KW-0378">Hydrolase</keyword>
<dbReference type="SUPFAM" id="SSF53474">
    <property type="entry name" value="alpha/beta-Hydrolases"/>
    <property type="match status" value="1"/>
</dbReference>
<dbReference type="Pfam" id="PF12697">
    <property type="entry name" value="Abhydrolase_6"/>
    <property type="match status" value="1"/>
</dbReference>
<dbReference type="GO" id="GO:0016787">
    <property type="term" value="F:hydrolase activity"/>
    <property type="evidence" value="ECO:0007669"/>
    <property type="project" value="UniProtKB-KW"/>
</dbReference>
<gene>
    <name evidence="2" type="ORF">MUN80_21100</name>
</gene>
<dbReference type="Gene3D" id="3.40.50.1820">
    <property type="entry name" value="alpha/beta hydrolase"/>
    <property type="match status" value="1"/>
</dbReference>
<dbReference type="PANTHER" id="PTHR37017:SF11">
    <property type="entry name" value="ESTERASE_LIPASE_THIOESTERASE DOMAIN-CONTAINING PROTEIN"/>
    <property type="match status" value="1"/>
</dbReference>
<evidence type="ECO:0000259" key="1">
    <source>
        <dbReference type="Pfam" id="PF12697"/>
    </source>
</evidence>
<evidence type="ECO:0000313" key="2">
    <source>
        <dbReference type="EMBL" id="UOQ52247.1"/>
    </source>
</evidence>
<organism evidence="2 3">
    <name type="scientific">Hymenobacter cellulosivorans</name>
    <dbReference type="NCBI Taxonomy" id="2932249"/>
    <lineage>
        <taxon>Bacteria</taxon>
        <taxon>Pseudomonadati</taxon>
        <taxon>Bacteroidota</taxon>
        <taxon>Cytophagia</taxon>
        <taxon>Cytophagales</taxon>
        <taxon>Hymenobacteraceae</taxon>
        <taxon>Hymenobacter</taxon>
    </lineage>
</organism>
<dbReference type="PANTHER" id="PTHR37017">
    <property type="entry name" value="AB HYDROLASE-1 DOMAIN-CONTAINING PROTEIN-RELATED"/>
    <property type="match status" value="1"/>
</dbReference>
<dbReference type="InterPro" id="IPR000073">
    <property type="entry name" value="AB_hydrolase_1"/>
</dbReference>
<reference evidence="2 3" key="1">
    <citation type="submission" date="2022-04" db="EMBL/GenBank/DDBJ databases">
        <title>Hymenobacter sp. isolated from the air.</title>
        <authorList>
            <person name="Won M."/>
            <person name="Lee C.-M."/>
            <person name="Woen H.-Y."/>
            <person name="Kwon S.-W."/>
        </authorList>
    </citation>
    <scope>NUCLEOTIDE SEQUENCE [LARGE SCALE GENOMIC DNA]</scope>
    <source>
        <strain evidence="3">5116 S-27</strain>
    </source>
</reference>
<keyword evidence="3" id="KW-1185">Reference proteome</keyword>
<sequence length="237" mass="25403">MPSTFILVHGAWSGRYAWAVVQPLLKQAGHRVVAFDLPAHGDDVTPAAGLTLSSYVQATIRRIEAEAGPVVLVGHSLAGMIISQVAELISHRISRLVYLCAYLPADGQSAFDFRDADSLLPPNLVVAPDQQTATIQPAAIVPIFAADCPLAVQELVVARHRPEPLAPFQQRVMLTAANFGQVPKFYVETQHDVGISTRLQRQMLLANGSVADVVALDCGHSPFFAQPEALVSVLTGL</sequence>
<dbReference type="RefSeq" id="WP_244716033.1">
    <property type="nucleotide sequence ID" value="NZ_CP095049.1"/>
</dbReference>